<feature type="compositionally biased region" description="Polar residues" evidence="1">
    <location>
        <begin position="31"/>
        <end position="50"/>
    </location>
</feature>
<dbReference type="AlphaFoldDB" id="A0A2P2N9N9"/>
<dbReference type="EMBL" id="GGEC01058636">
    <property type="protein sequence ID" value="MBX39120.1"/>
    <property type="molecule type" value="Transcribed_RNA"/>
</dbReference>
<protein>
    <submittedName>
        <fullName evidence="2">Uncharacterized protein</fullName>
    </submittedName>
</protein>
<reference evidence="2" key="1">
    <citation type="submission" date="2018-02" db="EMBL/GenBank/DDBJ databases">
        <title>Rhizophora mucronata_Transcriptome.</title>
        <authorList>
            <person name="Meera S.P."/>
            <person name="Sreeshan A."/>
            <person name="Augustine A."/>
        </authorList>
    </citation>
    <scope>NUCLEOTIDE SEQUENCE</scope>
    <source>
        <tissue evidence="2">Leaf</tissue>
    </source>
</reference>
<feature type="region of interest" description="Disordered" evidence="1">
    <location>
        <begin position="31"/>
        <end position="56"/>
    </location>
</feature>
<proteinExistence type="predicted"/>
<evidence type="ECO:0000313" key="2">
    <source>
        <dbReference type="EMBL" id="MBX39120.1"/>
    </source>
</evidence>
<accession>A0A2P2N9N9</accession>
<name>A0A2P2N9N9_RHIMU</name>
<evidence type="ECO:0000256" key="1">
    <source>
        <dbReference type="SAM" id="MobiDB-lite"/>
    </source>
</evidence>
<sequence length="56" mass="6234">MSIICNSKHKIVANKVLKLNLTRVKTKDSFLQSMSKKGSDYPQQPSNTMTGPLKPT</sequence>
<organism evidence="2">
    <name type="scientific">Rhizophora mucronata</name>
    <name type="common">Asiatic mangrove</name>
    <dbReference type="NCBI Taxonomy" id="61149"/>
    <lineage>
        <taxon>Eukaryota</taxon>
        <taxon>Viridiplantae</taxon>
        <taxon>Streptophyta</taxon>
        <taxon>Embryophyta</taxon>
        <taxon>Tracheophyta</taxon>
        <taxon>Spermatophyta</taxon>
        <taxon>Magnoliopsida</taxon>
        <taxon>eudicotyledons</taxon>
        <taxon>Gunneridae</taxon>
        <taxon>Pentapetalae</taxon>
        <taxon>rosids</taxon>
        <taxon>fabids</taxon>
        <taxon>Malpighiales</taxon>
        <taxon>Rhizophoraceae</taxon>
        <taxon>Rhizophora</taxon>
    </lineage>
</organism>